<organism evidence="1 2">
    <name type="scientific">Oryza sativa subsp. japonica</name>
    <name type="common">Rice</name>
    <dbReference type="NCBI Taxonomy" id="39947"/>
    <lineage>
        <taxon>Eukaryota</taxon>
        <taxon>Viridiplantae</taxon>
        <taxon>Streptophyta</taxon>
        <taxon>Embryophyta</taxon>
        <taxon>Tracheophyta</taxon>
        <taxon>Spermatophyta</taxon>
        <taxon>Magnoliopsida</taxon>
        <taxon>Liliopsida</taxon>
        <taxon>Poales</taxon>
        <taxon>Poaceae</taxon>
        <taxon>BOP clade</taxon>
        <taxon>Oryzoideae</taxon>
        <taxon>Oryzeae</taxon>
        <taxon>Oryzinae</taxon>
        <taxon>Oryza</taxon>
        <taxon>Oryza sativa</taxon>
    </lineage>
</organism>
<feature type="non-terminal residue" evidence="1">
    <location>
        <position position="1"/>
    </location>
</feature>
<sequence>SNSSSQEDEHHHSRSLGCCGRFLNRLATARHGGVLTDPPTYQIKAEMIAAFLHPSAAE</sequence>
<dbReference type="PaxDb" id="39947-A0A0P0XB21"/>
<protein>
    <submittedName>
        <fullName evidence="1">Os08g0122201 protein</fullName>
    </submittedName>
</protein>
<evidence type="ECO:0000313" key="1">
    <source>
        <dbReference type="EMBL" id="BAT03611.1"/>
    </source>
</evidence>
<accession>A0A0P0XB21</accession>
<keyword evidence="2" id="KW-1185">Reference proteome</keyword>
<evidence type="ECO:0000313" key="2">
    <source>
        <dbReference type="Proteomes" id="UP000059680"/>
    </source>
</evidence>
<dbReference type="Gramene" id="Os08t0122201-00">
    <property type="protein sequence ID" value="Os08t0122201-00"/>
    <property type="gene ID" value="Os08g0122201"/>
</dbReference>
<gene>
    <name evidence="1" type="ordered locus">Os08g0122201</name>
    <name evidence="1" type="ORF">OSNPB_080122201</name>
</gene>
<proteinExistence type="predicted"/>
<dbReference type="InParanoid" id="A0A0P0XB21"/>
<reference evidence="2" key="1">
    <citation type="journal article" date="2005" name="Nature">
        <title>The map-based sequence of the rice genome.</title>
        <authorList>
            <consortium name="International rice genome sequencing project (IRGSP)"/>
            <person name="Matsumoto T."/>
            <person name="Wu J."/>
            <person name="Kanamori H."/>
            <person name="Katayose Y."/>
            <person name="Fujisawa M."/>
            <person name="Namiki N."/>
            <person name="Mizuno H."/>
            <person name="Yamamoto K."/>
            <person name="Antonio B.A."/>
            <person name="Baba T."/>
            <person name="Sakata K."/>
            <person name="Nagamura Y."/>
            <person name="Aoki H."/>
            <person name="Arikawa K."/>
            <person name="Arita K."/>
            <person name="Bito T."/>
            <person name="Chiden Y."/>
            <person name="Fujitsuka N."/>
            <person name="Fukunaka R."/>
            <person name="Hamada M."/>
            <person name="Harada C."/>
            <person name="Hayashi A."/>
            <person name="Hijishita S."/>
            <person name="Honda M."/>
            <person name="Hosokawa S."/>
            <person name="Ichikawa Y."/>
            <person name="Idonuma A."/>
            <person name="Iijima M."/>
            <person name="Ikeda M."/>
            <person name="Ikeno M."/>
            <person name="Ito K."/>
            <person name="Ito S."/>
            <person name="Ito T."/>
            <person name="Ito Y."/>
            <person name="Ito Y."/>
            <person name="Iwabuchi A."/>
            <person name="Kamiya K."/>
            <person name="Karasawa W."/>
            <person name="Kurita K."/>
            <person name="Katagiri S."/>
            <person name="Kikuta A."/>
            <person name="Kobayashi H."/>
            <person name="Kobayashi N."/>
            <person name="Machita K."/>
            <person name="Maehara T."/>
            <person name="Masukawa M."/>
            <person name="Mizubayashi T."/>
            <person name="Mukai Y."/>
            <person name="Nagasaki H."/>
            <person name="Nagata Y."/>
            <person name="Naito S."/>
            <person name="Nakashima M."/>
            <person name="Nakama Y."/>
            <person name="Nakamichi Y."/>
            <person name="Nakamura M."/>
            <person name="Meguro A."/>
            <person name="Negishi M."/>
            <person name="Ohta I."/>
            <person name="Ohta T."/>
            <person name="Okamoto M."/>
            <person name="Ono N."/>
            <person name="Saji S."/>
            <person name="Sakaguchi M."/>
            <person name="Sakai K."/>
            <person name="Shibata M."/>
            <person name="Shimokawa T."/>
            <person name="Song J."/>
            <person name="Takazaki Y."/>
            <person name="Terasawa K."/>
            <person name="Tsugane M."/>
            <person name="Tsuji K."/>
            <person name="Ueda S."/>
            <person name="Waki K."/>
            <person name="Yamagata H."/>
            <person name="Yamamoto M."/>
            <person name="Yamamoto S."/>
            <person name="Yamane H."/>
            <person name="Yoshiki S."/>
            <person name="Yoshihara R."/>
            <person name="Yukawa K."/>
            <person name="Zhong H."/>
            <person name="Yano M."/>
            <person name="Yuan Q."/>
            <person name="Ouyang S."/>
            <person name="Liu J."/>
            <person name="Jones K.M."/>
            <person name="Gansberger K."/>
            <person name="Moffat K."/>
            <person name="Hill J."/>
            <person name="Bera J."/>
            <person name="Fadrosh D."/>
            <person name="Jin S."/>
            <person name="Johri S."/>
            <person name="Kim M."/>
            <person name="Overton L."/>
            <person name="Reardon M."/>
            <person name="Tsitrin T."/>
            <person name="Vuong H."/>
            <person name="Weaver B."/>
            <person name="Ciecko A."/>
            <person name="Tallon L."/>
            <person name="Jackson J."/>
            <person name="Pai G."/>
            <person name="Aken S.V."/>
            <person name="Utterback T."/>
            <person name="Reidmuller S."/>
            <person name="Feldblyum T."/>
            <person name="Hsiao J."/>
            <person name="Zismann V."/>
            <person name="Iobst S."/>
            <person name="de Vazeille A.R."/>
            <person name="Buell C.R."/>
            <person name="Ying K."/>
            <person name="Li Y."/>
            <person name="Lu T."/>
            <person name="Huang Y."/>
            <person name="Zhao Q."/>
            <person name="Feng Q."/>
            <person name="Zhang L."/>
            <person name="Zhu J."/>
            <person name="Weng Q."/>
            <person name="Mu J."/>
            <person name="Lu Y."/>
            <person name="Fan D."/>
            <person name="Liu Y."/>
            <person name="Guan J."/>
            <person name="Zhang Y."/>
            <person name="Yu S."/>
            <person name="Liu X."/>
            <person name="Zhang Y."/>
            <person name="Hong G."/>
            <person name="Han B."/>
            <person name="Choisne N."/>
            <person name="Demange N."/>
            <person name="Orjeda G."/>
            <person name="Samain S."/>
            <person name="Cattolico L."/>
            <person name="Pelletier E."/>
            <person name="Couloux A."/>
            <person name="Segurens B."/>
            <person name="Wincker P."/>
            <person name="D'Hont A."/>
            <person name="Scarpelli C."/>
            <person name="Weissenbach J."/>
            <person name="Salanoubat M."/>
            <person name="Quetier F."/>
            <person name="Yu Y."/>
            <person name="Kim H.R."/>
            <person name="Rambo T."/>
            <person name="Currie J."/>
            <person name="Collura K."/>
            <person name="Luo M."/>
            <person name="Yang T."/>
            <person name="Ammiraju J.S.S."/>
            <person name="Engler F."/>
            <person name="Soderlund C."/>
            <person name="Wing R.A."/>
            <person name="Palmer L.E."/>
            <person name="de la Bastide M."/>
            <person name="Spiegel L."/>
            <person name="Nascimento L."/>
            <person name="Zutavern T."/>
            <person name="O'Shaughnessy A."/>
            <person name="Dike S."/>
            <person name="Dedhia N."/>
            <person name="Preston R."/>
            <person name="Balija V."/>
            <person name="McCombie W.R."/>
            <person name="Chow T."/>
            <person name="Chen H."/>
            <person name="Chung M."/>
            <person name="Chen C."/>
            <person name="Shaw J."/>
            <person name="Wu H."/>
            <person name="Hsiao K."/>
            <person name="Chao Y."/>
            <person name="Chu M."/>
            <person name="Cheng C."/>
            <person name="Hour A."/>
            <person name="Lee P."/>
            <person name="Lin S."/>
            <person name="Lin Y."/>
            <person name="Liou J."/>
            <person name="Liu S."/>
            <person name="Hsing Y."/>
            <person name="Raghuvanshi S."/>
            <person name="Mohanty A."/>
            <person name="Bharti A.K."/>
            <person name="Gaur A."/>
            <person name="Gupta V."/>
            <person name="Kumar D."/>
            <person name="Ravi V."/>
            <person name="Vij S."/>
            <person name="Kapur A."/>
            <person name="Khurana P."/>
            <person name="Khurana P."/>
            <person name="Khurana J.P."/>
            <person name="Tyagi A.K."/>
            <person name="Gaikwad K."/>
            <person name="Singh A."/>
            <person name="Dalal V."/>
            <person name="Srivastava S."/>
            <person name="Dixit A."/>
            <person name="Pal A.K."/>
            <person name="Ghazi I.A."/>
            <person name="Yadav M."/>
            <person name="Pandit A."/>
            <person name="Bhargava A."/>
            <person name="Sureshbabu K."/>
            <person name="Batra K."/>
            <person name="Sharma T.R."/>
            <person name="Mohapatra T."/>
            <person name="Singh N.K."/>
            <person name="Messing J."/>
            <person name="Nelson A.B."/>
            <person name="Fuks G."/>
            <person name="Kavchok S."/>
            <person name="Keizer G."/>
            <person name="Linton E."/>
            <person name="Llaca V."/>
            <person name="Song R."/>
            <person name="Tanyolac B."/>
            <person name="Young S."/>
            <person name="Ho-Il K."/>
            <person name="Hahn J.H."/>
            <person name="Sangsakoo G."/>
            <person name="Vanavichit A."/>
            <person name="de Mattos Luiz.A.T."/>
            <person name="Zimmer P.D."/>
            <person name="Malone G."/>
            <person name="Dellagostin O."/>
            <person name="de Oliveira A.C."/>
            <person name="Bevan M."/>
            <person name="Bancroft I."/>
            <person name="Minx P."/>
            <person name="Cordum H."/>
            <person name="Wilson R."/>
            <person name="Cheng Z."/>
            <person name="Jin W."/>
            <person name="Jiang J."/>
            <person name="Leong S.A."/>
            <person name="Iwama H."/>
            <person name="Gojobori T."/>
            <person name="Itoh T."/>
            <person name="Niimura Y."/>
            <person name="Fujii Y."/>
            <person name="Habara T."/>
            <person name="Sakai H."/>
            <person name="Sato Y."/>
            <person name="Wilson G."/>
            <person name="Kumar K."/>
            <person name="McCouch S."/>
            <person name="Juretic N."/>
            <person name="Hoen D."/>
            <person name="Wright S."/>
            <person name="Bruskiewich R."/>
            <person name="Bureau T."/>
            <person name="Miyao A."/>
            <person name="Hirochika H."/>
            <person name="Nishikawa T."/>
            <person name="Kadowaki K."/>
            <person name="Sugiura M."/>
            <person name="Burr B."/>
            <person name="Sasaki T."/>
        </authorList>
    </citation>
    <scope>NUCLEOTIDE SEQUENCE [LARGE SCALE GENOMIC DNA]</scope>
    <source>
        <strain evidence="2">cv. Nipponbare</strain>
    </source>
</reference>
<dbReference type="EMBL" id="AP014964">
    <property type="protein sequence ID" value="BAT03611.1"/>
    <property type="molecule type" value="Genomic_DNA"/>
</dbReference>
<dbReference type="Proteomes" id="UP000059680">
    <property type="component" value="Chromosome 8"/>
</dbReference>
<name>A0A0P0XB21_ORYSJ</name>
<dbReference type="AlphaFoldDB" id="A0A0P0XB21"/>
<reference evidence="1 2" key="3">
    <citation type="journal article" date="2013" name="Rice">
        <title>Improvement of the Oryza sativa Nipponbare reference genome using next generation sequence and optical map data.</title>
        <authorList>
            <person name="Kawahara Y."/>
            <person name="de la Bastide M."/>
            <person name="Hamilton J.P."/>
            <person name="Kanamori H."/>
            <person name="McCombie W.R."/>
            <person name="Ouyang S."/>
            <person name="Schwartz D.C."/>
            <person name="Tanaka T."/>
            <person name="Wu J."/>
            <person name="Zhou S."/>
            <person name="Childs K.L."/>
            <person name="Davidson R.M."/>
            <person name="Lin H."/>
            <person name="Quesada-Ocampo L."/>
            <person name="Vaillancourt B."/>
            <person name="Sakai H."/>
            <person name="Lee S.S."/>
            <person name="Kim J."/>
            <person name="Numa H."/>
            <person name="Itoh T."/>
            <person name="Buell C.R."/>
            <person name="Matsumoto T."/>
        </authorList>
    </citation>
    <scope>NUCLEOTIDE SEQUENCE [LARGE SCALE GENOMIC DNA]</scope>
    <source>
        <strain evidence="2">cv. Nipponbare</strain>
    </source>
</reference>
<reference evidence="1 2" key="2">
    <citation type="journal article" date="2013" name="Plant Cell Physiol.">
        <title>Rice Annotation Project Database (RAP-DB): an integrative and interactive database for rice genomics.</title>
        <authorList>
            <person name="Sakai H."/>
            <person name="Lee S.S."/>
            <person name="Tanaka T."/>
            <person name="Numa H."/>
            <person name="Kim J."/>
            <person name="Kawahara Y."/>
            <person name="Wakimoto H."/>
            <person name="Yang C.C."/>
            <person name="Iwamoto M."/>
            <person name="Abe T."/>
            <person name="Yamada Y."/>
            <person name="Muto A."/>
            <person name="Inokuchi H."/>
            <person name="Ikemura T."/>
            <person name="Matsumoto T."/>
            <person name="Sasaki T."/>
            <person name="Itoh T."/>
        </authorList>
    </citation>
    <scope>NUCLEOTIDE SEQUENCE [LARGE SCALE GENOMIC DNA]</scope>
    <source>
        <strain evidence="2">cv. Nipponbare</strain>
    </source>
</reference>